<accession>A0A6H0XXD4</accession>
<keyword evidence="5" id="KW-1185">Reference proteome</keyword>
<organism evidence="4 5">
    <name type="scientific">Peltaster fructicola</name>
    <dbReference type="NCBI Taxonomy" id="286661"/>
    <lineage>
        <taxon>Eukaryota</taxon>
        <taxon>Fungi</taxon>
        <taxon>Dikarya</taxon>
        <taxon>Ascomycota</taxon>
        <taxon>Pezizomycotina</taxon>
        <taxon>Dothideomycetes</taxon>
        <taxon>Dothideomycetes incertae sedis</taxon>
        <taxon>Peltaster</taxon>
    </lineage>
</organism>
<dbReference type="EMBL" id="CP051141">
    <property type="protein sequence ID" value="QIW99257.1"/>
    <property type="molecule type" value="Genomic_DNA"/>
</dbReference>
<comment type="similarity">
    <text evidence="1">Belongs to the ATP-dependent AMP-binding enzyme family.</text>
</comment>
<dbReference type="OrthoDB" id="10253869at2759"/>
<dbReference type="Proteomes" id="UP000503462">
    <property type="component" value="Chromosome 3"/>
</dbReference>
<dbReference type="Pfam" id="PF00501">
    <property type="entry name" value="AMP-binding"/>
    <property type="match status" value="1"/>
</dbReference>
<keyword evidence="2" id="KW-0436">Ligase</keyword>
<name>A0A6H0XXD4_9PEZI</name>
<dbReference type="SUPFAM" id="SSF56801">
    <property type="entry name" value="Acetyl-CoA synthetase-like"/>
    <property type="match status" value="1"/>
</dbReference>
<evidence type="ECO:0000259" key="3">
    <source>
        <dbReference type="Pfam" id="PF00501"/>
    </source>
</evidence>
<gene>
    <name evidence="4" type="ORF">AMS68_004775</name>
</gene>
<dbReference type="GO" id="GO:0016405">
    <property type="term" value="F:CoA-ligase activity"/>
    <property type="evidence" value="ECO:0007669"/>
    <property type="project" value="TreeGrafter"/>
</dbReference>
<dbReference type="Gene3D" id="3.40.50.12780">
    <property type="entry name" value="N-terminal domain of ligase-like"/>
    <property type="match status" value="1"/>
</dbReference>
<evidence type="ECO:0000313" key="5">
    <source>
        <dbReference type="Proteomes" id="UP000503462"/>
    </source>
</evidence>
<dbReference type="AlphaFoldDB" id="A0A6H0XXD4"/>
<dbReference type="InterPro" id="IPR000873">
    <property type="entry name" value="AMP-dep_synth/lig_dom"/>
</dbReference>
<feature type="domain" description="AMP-dependent synthetase/ligase" evidence="3">
    <location>
        <begin position="10"/>
        <end position="148"/>
    </location>
</feature>
<sequence length="294" mass="31954">MPSRSFVVEDTLTAIEKHSATFVVLSPPMVHAIAKALRERPIDTSSVQTIQIGGDAVTKDVLLRCSALFPQSQVCVVHGMSEGVAAYRWEFFDRPVSEVPFLGESTPVGYVASGSEVKLWDPVKQRIADRGEAAEMHISSPSIIQHYLYGRSESSFYEADSKRWFVTGDIAMMNASGLVYVLGRSKDVIWRAGKAIMPAVVESSIEKLTGQQACVVGIKHASLGQQPYAVVAEDLDSELDVITHVQAVFGPACVLSGVLSLRKIGLSQFPVNATFKIIRQDVEQALISALGWTS</sequence>
<evidence type="ECO:0000256" key="1">
    <source>
        <dbReference type="ARBA" id="ARBA00006432"/>
    </source>
</evidence>
<reference evidence="4 5" key="1">
    <citation type="journal article" date="2016" name="Sci. Rep.">
        <title>Peltaster fructicola genome reveals evolution from an invasive phytopathogen to an ectophytic parasite.</title>
        <authorList>
            <person name="Xu C."/>
            <person name="Chen H."/>
            <person name="Gleason M.L."/>
            <person name="Xu J.R."/>
            <person name="Liu H."/>
            <person name="Zhang R."/>
            <person name="Sun G."/>
        </authorList>
    </citation>
    <scope>NUCLEOTIDE SEQUENCE [LARGE SCALE GENOMIC DNA]</scope>
    <source>
        <strain evidence="4 5">LNHT1506</strain>
    </source>
</reference>
<dbReference type="InterPro" id="IPR045851">
    <property type="entry name" value="AMP-bd_C_sf"/>
</dbReference>
<evidence type="ECO:0000313" key="4">
    <source>
        <dbReference type="EMBL" id="QIW99257.1"/>
    </source>
</evidence>
<protein>
    <recommendedName>
        <fullName evidence="3">AMP-dependent synthetase/ligase domain-containing protein</fullName>
    </recommendedName>
</protein>
<proteinExistence type="inferred from homology"/>
<evidence type="ECO:0000256" key="2">
    <source>
        <dbReference type="ARBA" id="ARBA00022598"/>
    </source>
</evidence>
<dbReference type="PANTHER" id="PTHR24096">
    <property type="entry name" value="LONG-CHAIN-FATTY-ACID--COA LIGASE"/>
    <property type="match status" value="1"/>
</dbReference>
<dbReference type="PANTHER" id="PTHR24096:SF149">
    <property type="entry name" value="AMP-BINDING DOMAIN-CONTAINING PROTEIN-RELATED"/>
    <property type="match status" value="1"/>
</dbReference>
<dbReference type="Gene3D" id="3.30.300.30">
    <property type="match status" value="1"/>
</dbReference>
<dbReference type="InterPro" id="IPR042099">
    <property type="entry name" value="ANL_N_sf"/>
</dbReference>